<dbReference type="eggNOG" id="ENOG502RCF0">
    <property type="taxonomic scope" value="Eukaryota"/>
</dbReference>
<organism evidence="2 3">
    <name type="scientific">Dictyostelium purpureum</name>
    <name type="common">Slime mold</name>
    <dbReference type="NCBI Taxonomy" id="5786"/>
    <lineage>
        <taxon>Eukaryota</taxon>
        <taxon>Amoebozoa</taxon>
        <taxon>Evosea</taxon>
        <taxon>Eumycetozoa</taxon>
        <taxon>Dictyostelia</taxon>
        <taxon>Dictyosteliales</taxon>
        <taxon>Dictyosteliaceae</taxon>
        <taxon>Dictyostelium</taxon>
    </lineage>
</organism>
<reference evidence="3" key="1">
    <citation type="journal article" date="2011" name="Genome Biol.">
        <title>Comparative genomics of the social amoebae Dictyostelium discoideum and Dictyostelium purpureum.</title>
        <authorList>
            <consortium name="US DOE Joint Genome Institute (JGI-PGF)"/>
            <person name="Sucgang R."/>
            <person name="Kuo A."/>
            <person name="Tian X."/>
            <person name="Salerno W."/>
            <person name="Parikh A."/>
            <person name="Feasley C.L."/>
            <person name="Dalin E."/>
            <person name="Tu H."/>
            <person name="Huang E."/>
            <person name="Barry K."/>
            <person name="Lindquist E."/>
            <person name="Shapiro H."/>
            <person name="Bruce D."/>
            <person name="Schmutz J."/>
            <person name="Salamov A."/>
            <person name="Fey P."/>
            <person name="Gaudet P."/>
            <person name="Anjard C."/>
            <person name="Babu M.M."/>
            <person name="Basu S."/>
            <person name="Bushmanova Y."/>
            <person name="van der Wel H."/>
            <person name="Katoh-Kurasawa M."/>
            <person name="Dinh C."/>
            <person name="Coutinho P.M."/>
            <person name="Saito T."/>
            <person name="Elias M."/>
            <person name="Schaap P."/>
            <person name="Kay R.R."/>
            <person name="Henrissat B."/>
            <person name="Eichinger L."/>
            <person name="Rivero F."/>
            <person name="Putnam N.H."/>
            <person name="West C.M."/>
            <person name="Loomis W.F."/>
            <person name="Chisholm R.L."/>
            <person name="Shaulsky G."/>
            <person name="Strassmann J.E."/>
            <person name="Queller D.C."/>
            <person name="Kuspa A."/>
            <person name="Grigoriev I.V."/>
        </authorList>
    </citation>
    <scope>NUCLEOTIDE SEQUENCE [LARGE SCALE GENOMIC DNA]</scope>
    <source>
        <strain evidence="3">QSDP1</strain>
    </source>
</reference>
<protein>
    <submittedName>
        <fullName evidence="2">Uncharacterized protein</fullName>
    </submittedName>
</protein>
<dbReference type="AlphaFoldDB" id="F0ZDC3"/>
<feature type="compositionally biased region" description="Acidic residues" evidence="1">
    <location>
        <begin position="187"/>
        <end position="197"/>
    </location>
</feature>
<accession>F0ZDC3</accession>
<proteinExistence type="predicted"/>
<dbReference type="EMBL" id="GL870985">
    <property type="protein sequence ID" value="EGC38016.1"/>
    <property type="molecule type" value="Genomic_DNA"/>
</dbReference>
<feature type="compositionally biased region" description="Acidic residues" evidence="1">
    <location>
        <begin position="160"/>
        <end position="175"/>
    </location>
</feature>
<name>F0ZDC3_DICPU</name>
<evidence type="ECO:0000313" key="2">
    <source>
        <dbReference type="EMBL" id="EGC38016.1"/>
    </source>
</evidence>
<feature type="compositionally biased region" description="Low complexity" evidence="1">
    <location>
        <begin position="231"/>
        <end position="246"/>
    </location>
</feature>
<feature type="compositionally biased region" description="Polar residues" evidence="1">
    <location>
        <begin position="217"/>
        <end position="230"/>
    </location>
</feature>
<keyword evidence="3" id="KW-1185">Reference proteome</keyword>
<dbReference type="VEuPathDB" id="AmoebaDB:DICPUDRAFT_97023"/>
<sequence length="395" mass="42908">MTTILKGYYLKVTLENRIVKHNGRKVYLSIVEHGNGIPDHALILKTTAKCVKFSVCLSIRSQCGWKELDQNDSGELTFDLKVEVTGKSQRAPLFPLIFQLCEKNYDQVTLISKSVIPVKAITKIPKKSLRAELVPLGESPTKPPQAFPASPSDLINSKDYDEELESQEFPNDDYDNNNSNAVGGANNEEDYCDDIDENGNLSNNNGSSANNTLCNNDSPKLTSSLNNLKTSINGINSNNSSNNQQQQFQFQIKQEQQSLNNSINGSASLKKSLNSSNSNIHFLTNQRDSEINSISLSSSSSSTPTLSPTQSNISSPTLSNIINSSSNPASHQNMSKILNSSSASSSSLLPSSTNNSNLTSPKLSSSSPSLISPVSETINNTIDIFKKMNNPSPTH</sequence>
<feature type="compositionally biased region" description="Low complexity" evidence="1">
    <location>
        <begin position="198"/>
        <end position="216"/>
    </location>
</feature>
<dbReference type="KEGG" id="dpp:DICPUDRAFT_97023"/>
<gene>
    <name evidence="2" type="ORF">DICPUDRAFT_97023</name>
</gene>
<feature type="compositionally biased region" description="Low complexity" evidence="1">
    <location>
        <begin position="176"/>
        <end position="186"/>
    </location>
</feature>
<dbReference type="Proteomes" id="UP000001064">
    <property type="component" value="Unassembled WGS sequence"/>
</dbReference>
<evidence type="ECO:0000313" key="3">
    <source>
        <dbReference type="Proteomes" id="UP000001064"/>
    </source>
</evidence>
<dbReference type="InParanoid" id="F0ZDC3"/>
<feature type="region of interest" description="Disordered" evidence="1">
    <location>
        <begin position="294"/>
        <end position="372"/>
    </location>
</feature>
<dbReference type="GeneID" id="10502888"/>
<dbReference type="RefSeq" id="XP_003285417.1">
    <property type="nucleotide sequence ID" value="XM_003285369.1"/>
</dbReference>
<feature type="region of interest" description="Disordered" evidence="1">
    <location>
        <begin position="136"/>
        <end position="246"/>
    </location>
</feature>
<dbReference type="OrthoDB" id="20580at2759"/>
<evidence type="ECO:0000256" key="1">
    <source>
        <dbReference type="SAM" id="MobiDB-lite"/>
    </source>
</evidence>